<keyword evidence="2" id="KW-0732">Signal</keyword>
<organism evidence="3 4">
    <name type="scientific">Durusdinium trenchii</name>
    <dbReference type="NCBI Taxonomy" id="1381693"/>
    <lineage>
        <taxon>Eukaryota</taxon>
        <taxon>Sar</taxon>
        <taxon>Alveolata</taxon>
        <taxon>Dinophyceae</taxon>
        <taxon>Suessiales</taxon>
        <taxon>Symbiodiniaceae</taxon>
        <taxon>Durusdinium</taxon>
    </lineage>
</organism>
<comment type="caution">
    <text evidence="3">The sequence shown here is derived from an EMBL/GenBank/DDBJ whole genome shotgun (WGS) entry which is preliminary data.</text>
</comment>
<feature type="chain" id="PRO_5045706083" evidence="2">
    <location>
        <begin position="22"/>
        <end position="275"/>
    </location>
</feature>
<reference evidence="3 4" key="1">
    <citation type="submission" date="2024-02" db="EMBL/GenBank/DDBJ databases">
        <authorList>
            <person name="Chen Y."/>
            <person name="Shah S."/>
            <person name="Dougan E. K."/>
            <person name="Thang M."/>
            <person name="Chan C."/>
        </authorList>
    </citation>
    <scope>NUCLEOTIDE SEQUENCE [LARGE SCALE GENOMIC DNA]</scope>
</reference>
<evidence type="ECO:0000256" key="2">
    <source>
        <dbReference type="SAM" id="SignalP"/>
    </source>
</evidence>
<evidence type="ECO:0000313" key="3">
    <source>
        <dbReference type="EMBL" id="CAK9096164.1"/>
    </source>
</evidence>
<evidence type="ECO:0000256" key="1">
    <source>
        <dbReference type="SAM" id="MobiDB-lite"/>
    </source>
</evidence>
<feature type="region of interest" description="Disordered" evidence="1">
    <location>
        <begin position="253"/>
        <end position="275"/>
    </location>
</feature>
<protein>
    <submittedName>
        <fullName evidence="3">Zeta-carotene-forming phytoene desaturase</fullName>
    </submittedName>
</protein>
<name>A0ABP0R6E9_9DINO</name>
<evidence type="ECO:0000313" key="4">
    <source>
        <dbReference type="Proteomes" id="UP001642464"/>
    </source>
</evidence>
<dbReference type="EMBL" id="CAXAMM010040907">
    <property type="protein sequence ID" value="CAK9096164.1"/>
    <property type="molecule type" value="Genomic_DNA"/>
</dbReference>
<proteinExistence type="predicted"/>
<dbReference type="Proteomes" id="UP001642464">
    <property type="component" value="Unassembled WGS sequence"/>
</dbReference>
<sequence>MQNLALRPWIWLVLLWPSARLWVPTASRGGRGSYFGSRVLRRVPASASMQDLPSQGDGSGQVVSKILEAGVRLLLRRYDLVSVSVASRWDQLMRGRVEAVKLFGKNWCTKLQLRARQLTVTTHCAALDYGELLQGRVTLTEVAKGFAEAIFDAEEFGDFLLYPQVAQAAPVVLGSRFRFMEQKVKIDFETKTVFFQGRHPGDFFQARLTCSDKGARPKVSLHSETASKATTGELERALSAFFATLYIDLAGGDPTDSQSLPGPDLRSLCSERDPD</sequence>
<gene>
    <name evidence="3" type="ORF">SCF082_LOCUS45162</name>
</gene>
<keyword evidence="4" id="KW-1185">Reference proteome</keyword>
<feature type="signal peptide" evidence="2">
    <location>
        <begin position="1"/>
        <end position="21"/>
    </location>
</feature>
<accession>A0ABP0R6E9</accession>